<name>A0AAV4A707_9GAST</name>
<protein>
    <submittedName>
        <fullName evidence="1">Uncharacterized protein</fullName>
    </submittedName>
</protein>
<dbReference type="AlphaFoldDB" id="A0AAV4A707"/>
<evidence type="ECO:0000313" key="2">
    <source>
        <dbReference type="Proteomes" id="UP000735302"/>
    </source>
</evidence>
<comment type="caution">
    <text evidence="1">The sequence shown here is derived from an EMBL/GenBank/DDBJ whole genome shotgun (WGS) entry which is preliminary data.</text>
</comment>
<keyword evidence="2" id="KW-1185">Reference proteome</keyword>
<sequence length="102" mass="11694">MWSRTRQLFVMEEDPHAIFLATAYGGVPRRMDVYRQNRNRRFLETPQTAIILVKVSSTPGTPQAKKTDLLSFCQSGPIPNSYRHFFDSLSVGAEVQETKMED</sequence>
<proteinExistence type="predicted"/>
<reference evidence="1 2" key="1">
    <citation type="journal article" date="2021" name="Elife">
        <title>Chloroplast acquisition without the gene transfer in kleptoplastic sea slugs, Plakobranchus ocellatus.</title>
        <authorList>
            <person name="Maeda T."/>
            <person name="Takahashi S."/>
            <person name="Yoshida T."/>
            <person name="Shimamura S."/>
            <person name="Takaki Y."/>
            <person name="Nagai Y."/>
            <person name="Toyoda A."/>
            <person name="Suzuki Y."/>
            <person name="Arimoto A."/>
            <person name="Ishii H."/>
            <person name="Satoh N."/>
            <person name="Nishiyama T."/>
            <person name="Hasebe M."/>
            <person name="Maruyama T."/>
            <person name="Minagawa J."/>
            <person name="Obokata J."/>
            <person name="Shigenobu S."/>
        </authorList>
    </citation>
    <scope>NUCLEOTIDE SEQUENCE [LARGE SCALE GENOMIC DNA]</scope>
</reference>
<gene>
    <name evidence="1" type="ORF">PoB_002917700</name>
</gene>
<accession>A0AAV4A707</accession>
<organism evidence="1 2">
    <name type="scientific">Plakobranchus ocellatus</name>
    <dbReference type="NCBI Taxonomy" id="259542"/>
    <lineage>
        <taxon>Eukaryota</taxon>
        <taxon>Metazoa</taxon>
        <taxon>Spiralia</taxon>
        <taxon>Lophotrochozoa</taxon>
        <taxon>Mollusca</taxon>
        <taxon>Gastropoda</taxon>
        <taxon>Heterobranchia</taxon>
        <taxon>Euthyneura</taxon>
        <taxon>Panpulmonata</taxon>
        <taxon>Sacoglossa</taxon>
        <taxon>Placobranchoidea</taxon>
        <taxon>Plakobranchidae</taxon>
        <taxon>Plakobranchus</taxon>
    </lineage>
</organism>
<dbReference type="EMBL" id="BLXT01003624">
    <property type="protein sequence ID" value="GFO02672.1"/>
    <property type="molecule type" value="Genomic_DNA"/>
</dbReference>
<evidence type="ECO:0000313" key="1">
    <source>
        <dbReference type="EMBL" id="GFO02672.1"/>
    </source>
</evidence>
<dbReference type="Proteomes" id="UP000735302">
    <property type="component" value="Unassembled WGS sequence"/>
</dbReference>